<evidence type="ECO:0000256" key="4">
    <source>
        <dbReference type="ARBA" id="ARBA00023235"/>
    </source>
</evidence>
<dbReference type="EMBL" id="CM031816">
    <property type="protein sequence ID" value="KAG6643821.1"/>
    <property type="molecule type" value="Genomic_DNA"/>
</dbReference>
<evidence type="ECO:0000313" key="8">
    <source>
        <dbReference type="Proteomes" id="UP000811609"/>
    </source>
</evidence>
<sequence length="608" mass="67462">MKKVAKKKNPLVFMDVSVDGDPAERMVFELFPDVAPKTAENFRALCTGEKGIGPKSGRPLHYKGSFFHHIIRGSFAQGGDFVKRDGTGGESIYGEDFPVESPSLKHDGPGLLSMAIADQDTLGSHFIITFEADRHLDRKHVVFGKLAHGHEVLRKIENAGDEDGRPTVTVKIINCGDFSENRKKANKLKIGKDVPSDANNHEARRKGKHKKSSRDRRKRRRRYSSSESESSSDTELESSESGSDSDLDLSSSSYTSSSSDDRRKKRKRYSKRDKYRRGKRSDKHHGKRRKKRDKRSKRRARRMSDSTTDSESRSESNSDSDEHDVPGIIQKQKNQKTEQPAVVVMEEAIPVHHKKWEEVHKSPNENGEHRSNGREADAKSDRSGDRKPDIVDDHREKSRSQSTSPKRHRSTSISPRSLGRSPSVSPRQSLSRSPRNLSRSPYIGRARSISRSPTRSPVRSDSSRSPVRSVSRSPASGRKGRNISRSSLGARPRRNVSESPVRSPPGRSQSRVPLRTLSRKSISRSPIKVGPLQGGLAEVHLGCQSGIIDAVIPGALALHAGPSHHLTEEGVCQEVFPQMGLPSVSEGGVVLVSGTLMHGDTEPRLHLL</sequence>
<keyword evidence="8" id="KW-1185">Reference proteome</keyword>
<dbReference type="FunFam" id="2.40.100.10:FF:000022">
    <property type="entry name" value="Peptidyl-prolyl cis-trans isomerase CYP95"/>
    <property type="match status" value="1"/>
</dbReference>
<organism evidence="7 8">
    <name type="scientific">Carya illinoinensis</name>
    <name type="common">Pecan</name>
    <dbReference type="NCBI Taxonomy" id="32201"/>
    <lineage>
        <taxon>Eukaryota</taxon>
        <taxon>Viridiplantae</taxon>
        <taxon>Streptophyta</taxon>
        <taxon>Embryophyta</taxon>
        <taxon>Tracheophyta</taxon>
        <taxon>Spermatophyta</taxon>
        <taxon>Magnoliopsida</taxon>
        <taxon>eudicotyledons</taxon>
        <taxon>Gunneridae</taxon>
        <taxon>Pentapetalae</taxon>
        <taxon>rosids</taxon>
        <taxon>fabids</taxon>
        <taxon>Fagales</taxon>
        <taxon>Juglandaceae</taxon>
        <taxon>Carya</taxon>
    </lineage>
</organism>
<feature type="region of interest" description="Disordered" evidence="5">
    <location>
        <begin position="186"/>
        <end position="519"/>
    </location>
</feature>
<dbReference type="GO" id="GO:0005737">
    <property type="term" value="C:cytoplasm"/>
    <property type="evidence" value="ECO:0007669"/>
    <property type="project" value="TreeGrafter"/>
</dbReference>
<dbReference type="GO" id="GO:0016018">
    <property type="term" value="F:cyclosporin A binding"/>
    <property type="evidence" value="ECO:0007669"/>
    <property type="project" value="TreeGrafter"/>
</dbReference>
<gene>
    <name evidence="7" type="ORF">CIPAW_08G013200</name>
</gene>
<feature type="compositionally biased region" description="Low complexity" evidence="5">
    <location>
        <begin position="420"/>
        <end position="477"/>
    </location>
</feature>
<accession>A0A8T1PQQ9</accession>
<dbReference type="InterPro" id="IPR002130">
    <property type="entry name" value="Cyclophilin-type_PPIase_dom"/>
</dbReference>
<dbReference type="Proteomes" id="UP000811609">
    <property type="component" value="Chromosome 8"/>
</dbReference>
<evidence type="ECO:0000259" key="6">
    <source>
        <dbReference type="PROSITE" id="PS50072"/>
    </source>
</evidence>
<reference evidence="7" key="1">
    <citation type="submission" date="2020-12" db="EMBL/GenBank/DDBJ databases">
        <title>WGS assembly of Carya illinoinensis cv. Pawnee.</title>
        <authorList>
            <person name="Platts A."/>
            <person name="Shu S."/>
            <person name="Wright S."/>
            <person name="Barry K."/>
            <person name="Edger P."/>
            <person name="Pires J.C."/>
            <person name="Schmutz J."/>
        </authorList>
    </citation>
    <scope>NUCLEOTIDE SEQUENCE</scope>
    <source>
        <tissue evidence="7">Leaf</tissue>
    </source>
</reference>
<dbReference type="EC" id="5.2.1.8" evidence="2"/>
<keyword evidence="3" id="KW-0697">Rotamase</keyword>
<feature type="compositionally biased region" description="Basic and acidic residues" evidence="5">
    <location>
        <begin position="355"/>
        <end position="399"/>
    </location>
</feature>
<dbReference type="PROSITE" id="PS50072">
    <property type="entry name" value="CSA_PPIASE_2"/>
    <property type="match status" value="1"/>
</dbReference>
<comment type="catalytic activity">
    <reaction evidence="1">
        <text>[protein]-peptidylproline (omega=180) = [protein]-peptidylproline (omega=0)</text>
        <dbReference type="Rhea" id="RHEA:16237"/>
        <dbReference type="Rhea" id="RHEA-COMP:10747"/>
        <dbReference type="Rhea" id="RHEA-COMP:10748"/>
        <dbReference type="ChEBI" id="CHEBI:83833"/>
        <dbReference type="ChEBI" id="CHEBI:83834"/>
        <dbReference type="EC" id="5.2.1.8"/>
    </reaction>
</comment>
<feature type="compositionally biased region" description="Basic and acidic residues" evidence="5">
    <location>
        <begin position="190"/>
        <end position="202"/>
    </location>
</feature>
<evidence type="ECO:0000313" key="7">
    <source>
        <dbReference type="EMBL" id="KAG6643821.1"/>
    </source>
</evidence>
<dbReference type="PANTHER" id="PTHR11071">
    <property type="entry name" value="PEPTIDYL-PROLYL CIS-TRANS ISOMERASE"/>
    <property type="match status" value="1"/>
</dbReference>
<evidence type="ECO:0000256" key="5">
    <source>
        <dbReference type="SAM" id="MobiDB-lite"/>
    </source>
</evidence>
<comment type="caution">
    <text evidence="7">The sequence shown here is derived from an EMBL/GenBank/DDBJ whole genome shotgun (WGS) entry which is preliminary data.</text>
</comment>
<name>A0A8T1PQQ9_CARIL</name>
<feature type="compositionally biased region" description="Basic residues" evidence="5">
    <location>
        <begin position="263"/>
        <end position="301"/>
    </location>
</feature>
<dbReference type="Pfam" id="PF00160">
    <property type="entry name" value="Pro_isomerase"/>
    <property type="match status" value="1"/>
</dbReference>
<dbReference type="GO" id="GO:0006457">
    <property type="term" value="P:protein folding"/>
    <property type="evidence" value="ECO:0007669"/>
    <property type="project" value="TreeGrafter"/>
</dbReference>
<feature type="compositionally biased region" description="Basic residues" evidence="5">
    <location>
        <begin position="203"/>
        <end position="223"/>
    </location>
</feature>
<dbReference type="PANTHER" id="PTHR11071:SF561">
    <property type="entry name" value="PEPTIDYL-PROLYL CIS-TRANS ISOMERASE D-RELATED"/>
    <property type="match status" value="1"/>
</dbReference>
<keyword evidence="4" id="KW-0413">Isomerase</keyword>
<feature type="compositionally biased region" description="Acidic residues" evidence="5">
    <location>
        <begin position="230"/>
        <end position="247"/>
    </location>
</feature>
<proteinExistence type="predicted"/>
<evidence type="ECO:0000256" key="3">
    <source>
        <dbReference type="ARBA" id="ARBA00023110"/>
    </source>
</evidence>
<feature type="compositionally biased region" description="Low complexity" evidence="5">
    <location>
        <begin position="248"/>
        <end position="258"/>
    </location>
</feature>
<dbReference type="GO" id="GO:0003755">
    <property type="term" value="F:peptidyl-prolyl cis-trans isomerase activity"/>
    <property type="evidence" value="ECO:0007669"/>
    <property type="project" value="UniProtKB-KW"/>
</dbReference>
<evidence type="ECO:0000256" key="2">
    <source>
        <dbReference type="ARBA" id="ARBA00013194"/>
    </source>
</evidence>
<feature type="domain" description="PPIase cyclophilin-type" evidence="6">
    <location>
        <begin position="13"/>
        <end position="177"/>
    </location>
</feature>
<evidence type="ECO:0000256" key="1">
    <source>
        <dbReference type="ARBA" id="ARBA00000971"/>
    </source>
</evidence>
<dbReference type="AlphaFoldDB" id="A0A8T1PQQ9"/>
<protein>
    <recommendedName>
        <fullName evidence="2">peptidylprolyl isomerase</fullName>
        <ecNumber evidence="2">5.2.1.8</ecNumber>
    </recommendedName>
</protein>